<dbReference type="GO" id="GO:0102335">
    <property type="term" value="F:N,N'-diacetylbacillosaminyl-diphospho-undecaprenol alpha-1,3-N-acetylgalactosaminyltransferase activity"/>
    <property type="evidence" value="ECO:0007669"/>
    <property type="project" value="UniProtKB-EC"/>
</dbReference>
<feature type="domain" description="Glycosyl transferase family 1" evidence="1">
    <location>
        <begin position="180"/>
        <end position="333"/>
    </location>
</feature>
<dbReference type="Gene3D" id="3.40.50.2000">
    <property type="entry name" value="Glycogen Phosphorylase B"/>
    <property type="match status" value="2"/>
</dbReference>
<keyword evidence="3" id="KW-0808">Transferase</keyword>
<dbReference type="InterPro" id="IPR028098">
    <property type="entry name" value="Glyco_trans_4-like_N"/>
</dbReference>
<evidence type="ECO:0000259" key="2">
    <source>
        <dbReference type="Pfam" id="PF13439"/>
    </source>
</evidence>
<dbReference type="Pfam" id="PF00534">
    <property type="entry name" value="Glycos_transf_1"/>
    <property type="match status" value="1"/>
</dbReference>
<evidence type="ECO:0000259" key="1">
    <source>
        <dbReference type="Pfam" id="PF00534"/>
    </source>
</evidence>
<reference evidence="3" key="1">
    <citation type="submission" date="2019-03" db="EMBL/GenBank/DDBJ databases">
        <title>Single cell metagenomics reveals metabolic interactions within the superorganism composed of flagellate Streblomastix strix and complex community of Bacteroidetes bacteria on its surface.</title>
        <authorList>
            <person name="Treitli S.C."/>
            <person name="Kolisko M."/>
            <person name="Husnik F."/>
            <person name="Keeling P."/>
            <person name="Hampl V."/>
        </authorList>
    </citation>
    <scope>NUCLEOTIDE SEQUENCE</scope>
    <source>
        <strain evidence="3">STM</strain>
    </source>
</reference>
<proteinExistence type="predicted"/>
<protein>
    <submittedName>
        <fullName evidence="3">N N'-diacetylbacillosaminyl-diphospho-undecaprenol alpha-1 3-N-acetylgalactosaminyltransferase</fullName>
        <ecNumber evidence="3">2.4.1.290</ecNumber>
    </submittedName>
</protein>
<keyword evidence="3" id="KW-0328">Glycosyltransferase</keyword>
<organism evidence="3">
    <name type="scientific">termite gut metagenome</name>
    <dbReference type="NCBI Taxonomy" id="433724"/>
    <lineage>
        <taxon>unclassified sequences</taxon>
        <taxon>metagenomes</taxon>
        <taxon>organismal metagenomes</taxon>
    </lineage>
</organism>
<accession>A0A5J4SB27</accession>
<evidence type="ECO:0000313" key="3">
    <source>
        <dbReference type="EMBL" id="KAA6343364.1"/>
    </source>
</evidence>
<dbReference type="Pfam" id="PF13439">
    <property type="entry name" value="Glyco_transf_4"/>
    <property type="match status" value="1"/>
</dbReference>
<sequence>MRILHVINTLCVGGAENLLTEIIPLQNKENIADILLLNGIMTPLKKQLEDNNYSIYSIDINNNIYNPIIIFKIIPYLKKYDLVHVHLFPAQYWVVFAKLISLSKIKIITTEHNTDNRRRHIYVFKYIDMFIYSMYDKVICVSDKTKTNLISYIGLEYNTITIYNGINIFKYLNAPVADRREILDLDETVIVVTMVAGFRASKGQLTLIKAISNLPDNFHLVLVGDGIYRKKCELLVTELNIVNQVHFLGIRTDVPELLKMSDIIVMSSHYEGLSLSSIEGMSVNKPFVASDVDGLHEVVTGAGILFQENNNIELSRILYKLSVDKNMSLQIANKCLQRAKNYDINIMIDNYIKVYKSVLYLPD</sequence>
<dbReference type="PANTHER" id="PTHR12526:SF630">
    <property type="entry name" value="GLYCOSYLTRANSFERASE"/>
    <property type="match status" value="1"/>
</dbReference>
<feature type="domain" description="Glycosyltransferase subfamily 4-like N-terminal" evidence="2">
    <location>
        <begin position="60"/>
        <end position="167"/>
    </location>
</feature>
<dbReference type="SUPFAM" id="SSF53756">
    <property type="entry name" value="UDP-Glycosyltransferase/glycogen phosphorylase"/>
    <property type="match status" value="1"/>
</dbReference>
<dbReference type="InterPro" id="IPR001296">
    <property type="entry name" value="Glyco_trans_1"/>
</dbReference>
<gene>
    <name evidence="3" type="ORF">EZS27_008955</name>
</gene>
<name>A0A5J4SB27_9ZZZZ</name>
<dbReference type="PANTHER" id="PTHR12526">
    <property type="entry name" value="GLYCOSYLTRANSFERASE"/>
    <property type="match status" value="1"/>
</dbReference>
<comment type="caution">
    <text evidence="3">The sequence shown here is derived from an EMBL/GenBank/DDBJ whole genome shotgun (WGS) entry which is preliminary data.</text>
</comment>
<dbReference type="EMBL" id="SNRY01000274">
    <property type="protein sequence ID" value="KAA6343364.1"/>
    <property type="molecule type" value="Genomic_DNA"/>
</dbReference>
<dbReference type="AlphaFoldDB" id="A0A5J4SB27"/>
<dbReference type="EC" id="2.4.1.290" evidence="3"/>